<sequence>MAIVIISTVARIYCRIRPQWRLAWDDYTLTFAFALTTTWFSLMVLEYINHGRAIENYPRDLTIIGPIETAMGLIFFWALNVIRISMCLMLLRLKEERAWKWALRILIVLQVCLIIVATGVQMALCRPLSGLWAPTPDTRCIPTEGFRRYWITHYSFHIFCDVVISLMPLTFIYAMHRSLLEKILLCGLMGAGLAATAAALVFLIILVGSFGLFLGVIAANLPCLKAPVHRILIQWGIVRRAKHPSADGRSPESFLSKMTYGSHLAEQLHDLSWNSCRPLASSYRDNKKVSHAVTESSLD</sequence>
<protein>
    <recommendedName>
        <fullName evidence="7">Rhodopsin domain-containing protein</fullName>
    </recommendedName>
</protein>
<evidence type="ECO:0000313" key="9">
    <source>
        <dbReference type="Proteomes" id="UP000544331"/>
    </source>
</evidence>
<dbReference type="PANTHER" id="PTHR33048">
    <property type="entry name" value="PTH11-LIKE INTEGRAL MEMBRANE PROTEIN (AFU_ORTHOLOGUE AFUA_5G11245)"/>
    <property type="match status" value="1"/>
</dbReference>
<keyword evidence="4 6" id="KW-0472">Membrane</keyword>
<dbReference type="Pfam" id="PF20684">
    <property type="entry name" value="Fung_rhodopsin"/>
    <property type="match status" value="1"/>
</dbReference>
<name>A0A8H5Y3J9_9HYPO</name>
<evidence type="ECO:0000259" key="7">
    <source>
        <dbReference type="Pfam" id="PF20684"/>
    </source>
</evidence>
<evidence type="ECO:0000256" key="5">
    <source>
        <dbReference type="ARBA" id="ARBA00038359"/>
    </source>
</evidence>
<proteinExistence type="inferred from homology"/>
<feature type="transmembrane region" description="Helical" evidence="6">
    <location>
        <begin position="69"/>
        <end position="91"/>
    </location>
</feature>
<evidence type="ECO:0000256" key="4">
    <source>
        <dbReference type="ARBA" id="ARBA00023136"/>
    </source>
</evidence>
<comment type="subcellular location">
    <subcellularLocation>
        <location evidence="1">Membrane</location>
        <topology evidence="1">Multi-pass membrane protein</topology>
    </subcellularLocation>
</comment>
<feature type="domain" description="Rhodopsin" evidence="7">
    <location>
        <begin position="10"/>
        <end position="204"/>
    </location>
</feature>
<dbReference type="PANTHER" id="PTHR33048:SF129">
    <property type="entry name" value="INTEGRAL MEMBRANE PROTEIN-RELATED"/>
    <property type="match status" value="1"/>
</dbReference>
<keyword evidence="2 6" id="KW-0812">Transmembrane</keyword>
<organism evidence="8 9">
    <name type="scientific">Fusarium mundagurra</name>
    <dbReference type="NCBI Taxonomy" id="1567541"/>
    <lineage>
        <taxon>Eukaryota</taxon>
        <taxon>Fungi</taxon>
        <taxon>Dikarya</taxon>
        <taxon>Ascomycota</taxon>
        <taxon>Pezizomycotina</taxon>
        <taxon>Sordariomycetes</taxon>
        <taxon>Hypocreomycetidae</taxon>
        <taxon>Hypocreales</taxon>
        <taxon>Nectriaceae</taxon>
        <taxon>Fusarium</taxon>
        <taxon>Fusarium fujikuroi species complex</taxon>
    </lineage>
</organism>
<dbReference type="AlphaFoldDB" id="A0A8H5Y3J9"/>
<evidence type="ECO:0000256" key="6">
    <source>
        <dbReference type="SAM" id="Phobius"/>
    </source>
</evidence>
<feature type="transmembrane region" description="Helical" evidence="6">
    <location>
        <begin position="183"/>
        <end position="206"/>
    </location>
</feature>
<dbReference type="OrthoDB" id="5278984at2759"/>
<dbReference type="InterPro" id="IPR052337">
    <property type="entry name" value="SAT4-like"/>
</dbReference>
<comment type="similarity">
    <text evidence="5">Belongs to the SAT4 family.</text>
</comment>
<dbReference type="EMBL" id="JAAOAN010000497">
    <property type="protein sequence ID" value="KAF5705022.1"/>
    <property type="molecule type" value="Genomic_DNA"/>
</dbReference>
<reference evidence="8 9" key="1">
    <citation type="submission" date="2020-05" db="EMBL/GenBank/DDBJ databases">
        <title>Identification and distribution of gene clusters putatively required for synthesis of sphingolipid metabolism inhibitors in phylogenetically diverse species of the filamentous fungus Fusarium.</title>
        <authorList>
            <person name="Kim H.-S."/>
            <person name="Busman M."/>
            <person name="Brown D.W."/>
            <person name="Divon H."/>
            <person name="Uhlig S."/>
            <person name="Proctor R.H."/>
        </authorList>
    </citation>
    <scope>NUCLEOTIDE SEQUENCE [LARGE SCALE GENOMIC DNA]</scope>
    <source>
        <strain evidence="8 9">NRRL 66235</strain>
    </source>
</reference>
<feature type="transmembrane region" description="Helical" evidence="6">
    <location>
        <begin position="154"/>
        <end position="176"/>
    </location>
</feature>
<dbReference type="Proteomes" id="UP000544331">
    <property type="component" value="Unassembled WGS sequence"/>
</dbReference>
<gene>
    <name evidence="8" type="ORF">FMUND_12283</name>
</gene>
<dbReference type="GO" id="GO:0016020">
    <property type="term" value="C:membrane"/>
    <property type="evidence" value="ECO:0007669"/>
    <property type="project" value="UniProtKB-SubCell"/>
</dbReference>
<keyword evidence="3 6" id="KW-1133">Transmembrane helix</keyword>
<keyword evidence="9" id="KW-1185">Reference proteome</keyword>
<comment type="caution">
    <text evidence="8">The sequence shown here is derived from an EMBL/GenBank/DDBJ whole genome shotgun (WGS) entry which is preliminary data.</text>
</comment>
<evidence type="ECO:0000313" key="8">
    <source>
        <dbReference type="EMBL" id="KAF5705022.1"/>
    </source>
</evidence>
<dbReference type="InterPro" id="IPR049326">
    <property type="entry name" value="Rhodopsin_dom_fungi"/>
</dbReference>
<feature type="transmembrane region" description="Helical" evidence="6">
    <location>
        <begin position="27"/>
        <end position="49"/>
    </location>
</feature>
<evidence type="ECO:0000256" key="2">
    <source>
        <dbReference type="ARBA" id="ARBA00022692"/>
    </source>
</evidence>
<feature type="transmembrane region" description="Helical" evidence="6">
    <location>
        <begin position="212"/>
        <end position="233"/>
    </location>
</feature>
<accession>A0A8H5Y3J9</accession>
<feature type="transmembrane region" description="Helical" evidence="6">
    <location>
        <begin position="103"/>
        <end position="124"/>
    </location>
</feature>
<evidence type="ECO:0000256" key="1">
    <source>
        <dbReference type="ARBA" id="ARBA00004141"/>
    </source>
</evidence>
<evidence type="ECO:0000256" key="3">
    <source>
        <dbReference type="ARBA" id="ARBA00022989"/>
    </source>
</evidence>